<gene>
    <name evidence="2" type="ORF">Q3982_08210</name>
</gene>
<dbReference type="Proteomes" id="UP001168575">
    <property type="component" value="Unassembled WGS sequence"/>
</dbReference>
<reference evidence="2" key="1">
    <citation type="submission" date="2023-07" db="EMBL/GenBank/DDBJ databases">
        <title>Between Cages and Wild: Unraveling the Impact of Captivity on Animal Microbiomes and Antimicrobial Resistance.</title>
        <authorList>
            <person name="Schmartz G.P."/>
            <person name="Rehner J."/>
            <person name="Schuff M.J."/>
            <person name="Becker S.L."/>
            <person name="Kravczyk M."/>
            <person name="Gurevich A."/>
            <person name="Francke R."/>
            <person name="Mueller R."/>
            <person name="Keller V."/>
            <person name="Keller A."/>
        </authorList>
    </citation>
    <scope>NUCLEOTIDE SEQUENCE</scope>
    <source>
        <strain evidence="2">S12M_St_49</strain>
    </source>
</reference>
<comment type="caution">
    <text evidence="2">The sequence shown here is derived from an EMBL/GenBank/DDBJ whole genome shotgun (WGS) entry which is preliminary data.</text>
</comment>
<proteinExistence type="predicted"/>
<evidence type="ECO:0008006" key="4">
    <source>
        <dbReference type="Google" id="ProtNLM"/>
    </source>
</evidence>
<organism evidence="2 3">
    <name type="scientific">Phoenicibacter congonensis</name>
    <dbReference type="NCBI Taxonomy" id="1944646"/>
    <lineage>
        <taxon>Bacteria</taxon>
        <taxon>Bacillati</taxon>
        <taxon>Actinomycetota</taxon>
        <taxon>Coriobacteriia</taxon>
        <taxon>Eggerthellales</taxon>
        <taxon>Eggerthellaceae</taxon>
        <taxon>Phoenicibacter</taxon>
    </lineage>
</organism>
<protein>
    <recommendedName>
        <fullName evidence="4">Type II secretion system protein GspF domain-containing protein</fullName>
    </recommendedName>
</protein>
<sequence length="79" mass="9021">CRSWHYSKLSTLLVSNIKKGNSELLRALQEEADRSFEERRSIARQMGEEAGTKLLLPMMIMLGVTLVIIMIPAYFSFSL</sequence>
<name>A0AA43U9Q2_9ACTN</name>
<keyword evidence="1" id="KW-0472">Membrane</keyword>
<dbReference type="EMBL" id="JAUMVS010000245">
    <property type="protein sequence ID" value="MDO4842640.1"/>
    <property type="molecule type" value="Genomic_DNA"/>
</dbReference>
<feature type="transmembrane region" description="Helical" evidence="1">
    <location>
        <begin position="54"/>
        <end position="75"/>
    </location>
</feature>
<accession>A0AA43U9Q2</accession>
<keyword evidence="3" id="KW-1185">Reference proteome</keyword>
<dbReference type="AlphaFoldDB" id="A0AA43U9Q2"/>
<evidence type="ECO:0000256" key="1">
    <source>
        <dbReference type="SAM" id="Phobius"/>
    </source>
</evidence>
<evidence type="ECO:0000313" key="3">
    <source>
        <dbReference type="Proteomes" id="UP001168575"/>
    </source>
</evidence>
<evidence type="ECO:0000313" key="2">
    <source>
        <dbReference type="EMBL" id="MDO4842640.1"/>
    </source>
</evidence>
<keyword evidence="1" id="KW-1133">Transmembrane helix</keyword>
<keyword evidence="1" id="KW-0812">Transmembrane</keyword>
<feature type="non-terminal residue" evidence="2">
    <location>
        <position position="1"/>
    </location>
</feature>